<dbReference type="CDD" id="cd02440">
    <property type="entry name" value="AdoMet_MTases"/>
    <property type="match status" value="1"/>
</dbReference>
<keyword evidence="3" id="KW-1185">Reference proteome</keyword>
<reference evidence="2 3" key="1">
    <citation type="submission" date="2020-08" db="EMBL/GenBank/DDBJ databases">
        <title>Aquariorum lacteus gen. nov., sp. nov., a new member of the family Comamonadaceae, isolated from freshwater aquarium.</title>
        <authorList>
            <person name="Chun S.-J."/>
        </authorList>
    </citation>
    <scope>NUCLEOTIDE SEQUENCE [LARGE SCALE GENOMIC DNA]</scope>
    <source>
        <strain evidence="2 3">SJAQ100</strain>
    </source>
</reference>
<name>A0A839HHV8_9BURK</name>
<dbReference type="AlphaFoldDB" id="A0A839HHV8"/>
<evidence type="ECO:0000259" key="1">
    <source>
        <dbReference type="Pfam" id="PF13649"/>
    </source>
</evidence>
<dbReference type="Proteomes" id="UP000586093">
    <property type="component" value="Unassembled WGS sequence"/>
</dbReference>
<dbReference type="InterPro" id="IPR029063">
    <property type="entry name" value="SAM-dependent_MTases_sf"/>
</dbReference>
<keyword evidence="2" id="KW-0808">Transferase</keyword>
<comment type="caution">
    <text evidence="2">The sequence shown here is derived from an EMBL/GenBank/DDBJ whole genome shotgun (WGS) entry which is preliminary data.</text>
</comment>
<feature type="domain" description="Methyltransferase" evidence="1">
    <location>
        <begin position="35"/>
        <end position="115"/>
    </location>
</feature>
<sequence>MSLPPLRPAEPHAALQAPSPWITRWAAGLPPGARVLDLACGRGRHARWLAARGLQVTALDRDAEALAGLAGLPGLQPLQADVEDGPWPLAGGAFDAIVVTNYLWRPLWPALLACLAPGGLWLHETFALGHEALGRPSRPDFLLRPGELLAVAASAGLQVLGYEDGLLDGPPRRIQRIAAARPEADTAPARARRLDAA</sequence>
<dbReference type="Pfam" id="PF13649">
    <property type="entry name" value="Methyltransf_25"/>
    <property type="match status" value="1"/>
</dbReference>
<protein>
    <submittedName>
        <fullName evidence="2">Class I SAM-dependent methyltransferase</fullName>
    </submittedName>
</protein>
<organism evidence="2 3">
    <name type="scientific">Aquariibacter albus</name>
    <dbReference type="NCBI Taxonomy" id="2759899"/>
    <lineage>
        <taxon>Bacteria</taxon>
        <taxon>Pseudomonadati</taxon>
        <taxon>Pseudomonadota</taxon>
        <taxon>Betaproteobacteria</taxon>
        <taxon>Burkholderiales</taxon>
        <taxon>Sphaerotilaceae</taxon>
        <taxon>Aquariibacter</taxon>
    </lineage>
</organism>
<dbReference type="GO" id="GO:0008168">
    <property type="term" value="F:methyltransferase activity"/>
    <property type="evidence" value="ECO:0007669"/>
    <property type="project" value="UniProtKB-KW"/>
</dbReference>
<accession>A0A839HHV8</accession>
<dbReference type="SUPFAM" id="SSF53335">
    <property type="entry name" value="S-adenosyl-L-methionine-dependent methyltransferases"/>
    <property type="match status" value="1"/>
</dbReference>
<dbReference type="Gene3D" id="3.40.50.150">
    <property type="entry name" value="Vaccinia Virus protein VP39"/>
    <property type="match status" value="1"/>
</dbReference>
<proteinExistence type="predicted"/>
<dbReference type="EMBL" id="JACIVI010000001">
    <property type="protein sequence ID" value="MBB1161393.1"/>
    <property type="molecule type" value="Genomic_DNA"/>
</dbReference>
<dbReference type="GO" id="GO:0032259">
    <property type="term" value="P:methylation"/>
    <property type="evidence" value="ECO:0007669"/>
    <property type="project" value="UniProtKB-KW"/>
</dbReference>
<dbReference type="InterPro" id="IPR041698">
    <property type="entry name" value="Methyltransf_25"/>
</dbReference>
<evidence type="ECO:0000313" key="3">
    <source>
        <dbReference type="Proteomes" id="UP000586093"/>
    </source>
</evidence>
<dbReference type="RefSeq" id="WP_182662141.1">
    <property type="nucleotide sequence ID" value="NZ_JACIVI010000001.1"/>
</dbReference>
<keyword evidence="2" id="KW-0489">Methyltransferase</keyword>
<evidence type="ECO:0000313" key="2">
    <source>
        <dbReference type="EMBL" id="MBB1161393.1"/>
    </source>
</evidence>
<gene>
    <name evidence="2" type="ORF">H4F90_05285</name>
</gene>